<dbReference type="EMBL" id="BTFZ01000012">
    <property type="protein sequence ID" value="GMM37712.1"/>
    <property type="molecule type" value="Genomic_DNA"/>
</dbReference>
<dbReference type="Proteomes" id="UP001360560">
    <property type="component" value="Unassembled WGS sequence"/>
</dbReference>
<feature type="region of interest" description="Disordered" evidence="1">
    <location>
        <begin position="71"/>
        <end position="168"/>
    </location>
</feature>
<feature type="compositionally biased region" description="Basic and acidic residues" evidence="1">
    <location>
        <begin position="79"/>
        <end position="94"/>
    </location>
</feature>
<sequence>MSNFKRREEEEEELDEMILAKEPLFFKKPKKKSKKSRENEEFKPVAFKSLRGNKFNFQKFNQDYILKQLDLVEDNSNDNSDHPENNNKEEKEEKDNDDDEDDDDDDEYPLTMFSNNKKQGRRKPIPSGKKREKRAENKGSAVHTLTTDEARIAASQPHQPFSEDRGKQARYKEYISSVLANDDVPVIFNSQERQEFDNITKMYSLLNRCMKDKFSSSDITASEPCSSGSQDLREVRDLQVSKVVRQRLGLEE</sequence>
<accession>A0AAV5QT13</accession>
<dbReference type="GeneID" id="90075687"/>
<reference evidence="2 3" key="1">
    <citation type="journal article" date="2023" name="Elife">
        <title>Identification of key yeast species and microbe-microbe interactions impacting larval growth of Drosophila in the wild.</title>
        <authorList>
            <person name="Mure A."/>
            <person name="Sugiura Y."/>
            <person name="Maeda R."/>
            <person name="Honda K."/>
            <person name="Sakurai N."/>
            <person name="Takahashi Y."/>
            <person name="Watada M."/>
            <person name="Katoh T."/>
            <person name="Gotoh A."/>
            <person name="Gotoh Y."/>
            <person name="Taniguchi I."/>
            <person name="Nakamura K."/>
            <person name="Hayashi T."/>
            <person name="Katayama T."/>
            <person name="Uemura T."/>
            <person name="Hattori Y."/>
        </authorList>
    </citation>
    <scope>NUCLEOTIDE SEQUENCE [LARGE SCALE GENOMIC DNA]</scope>
    <source>
        <strain evidence="2 3">SC-9</strain>
    </source>
</reference>
<dbReference type="RefSeq" id="XP_064854708.1">
    <property type="nucleotide sequence ID" value="XM_064998636.1"/>
</dbReference>
<feature type="compositionally biased region" description="Acidic residues" evidence="1">
    <location>
        <begin position="95"/>
        <end position="108"/>
    </location>
</feature>
<dbReference type="AlphaFoldDB" id="A0AAV5QT13"/>
<evidence type="ECO:0008006" key="4">
    <source>
        <dbReference type="Google" id="ProtNLM"/>
    </source>
</evidence>
<feature type="compositionally biased region" description="Basic residues" evidence="1">
    <location>
        <begin position="118"/>
        <end position="132"/>
    </location>
</feature>
<organism evidence="2 3">
    <name type="scientific">Saccharomycopsis crataegensis</name>
    <dbReference type="NCBI Taxonomy" id="43959"/>
    <lineage>
        <taxon>Eukaryota</taxon>
        <taxon>Fungi</taxon>
        <taxon>Dikarya</taxon>
        <taxon>Ascomycota</taxon>
        <taxon>Saccharomycotina</taxon>
        <taxon>Saccharomycetes</taxon>
        <taxon>Saccharomycopsidaceae</taxon>
        <taxon>Saccharomycopsis</taxon>
    </lineage>
</organism>
<evidence type="ECO:0000313" key="3">
    <source>
        <dbReference type="Proteomes" id="UP001360560"/>
    </source>
</evidence>
<name>A0AAV5QT13_9ASCO</name>
<gene>
    <name evidence="2" type="ORF">DASC09_050370</name>
</gene>
<keyword evidence="3" id="KW-1185">Reference proteome</keyword>
<comment type="caution">
    <text evidence="2">The sequence shown here is derived from an EMBL/GenBank/DDBJ whole genome shotgun (WGS) entry which is preliminary data.</text>
</comment>
<proteinExistence type="predicted"/>
<evidence type="ECO:0000313" key="2">
    <source>
        <dbReference type="EMBL" id="GMM37712.1"/>
    </source>
</evidence>
<evidence type="ECO:0000256" key="1">
    <source>
        <dbReference type="SAM" id="MobiDB-lite"/>
    </source>
</evidence>
<protein>
    <recommendedName>
        <fullName evidence="4">Ribosome biogenesis protein SLX9</fullName>
    </recommendedName>
</protein>